<comment type="caution">
    <text evidence="2">The sequence shown here is derived from an EMBL/GenBank/DDBJ whole genome shotgun (WGS) entry which is preliminary data.</text>
</comment>
<evidence type="ECO:0000313" key="3">
    <source>
        <dbReference type="Proteomes" id="UP000572754"/>
    </source>
</evidence>
<dbReference type="AlphaFoldDB" id="A0A8H5SYZ1"/>
<gene>
    <name evidence="2" type="ORF">FCIRC_11787</name>
</gene>
<reference evidence="3" key="1">
    <citation type="journal article" date="2020" name="BMC Genomics">
        <title>Correction to: Identification and distribution of gene clusters required for synthesis of sphingolipid metabolism inhibitors in diverse species of the filamentous fungus Fusarium.</title>
        <authorList>
            <person name="Kim H.S."/>
            <person name="Lohmar J.M."/>
            <person name="Busman M."/>
            <person name="Brown D.W."/>
            <person name="Naumann T.A."/>
            <person name="Divon H.H."/>
            <person name="Lysoe E."/>
            <person name="Uhlig S."/>
            <person name="Proctor R.H."/>
        </authorList>
    </citation>
    <scope>NUCLEOTIDE SEQUENCE [LARGE SCALE GENOMIC DNA]</scope>
    <source>
        <strain evidence="3">NRRL 25331</strain>
    </source>
</reference>
<keyword evidence="3" id="KW-1185">Reference proteome</keyword>
<accession>A0A8H5SYZ1</accession>
<sequence length="152" mass="17002">MGERNNTDHNRRPPRKSSKTVHFPGEDYNAEPRTGGLQPSKSKEIDYCGAIRKECAGMEMDSNARFLYVVPANEAVVFFQGMNQAAASLDKDYMAKACEMVTFQFDSSRTMRLFAKLLKTHFENHGGVVPRVHAKILVFESASFPEAPLLNG</sequence>
<organism evidence="2 3">
    <name type="scientific">Fusarium circinatum</name>
    <name type="common">Pitch canker fungus</name>
    <name type="synonym">Gibberella circinata</name>
    <dbReference type="NCBI Taxonomy" id="48490"/>
    <lineage>
        <taxon>Eukaryota</taxon>
        <taxon>Fungi</taxon>
        <taxon>Dikarya</taxon>
        <taxon>Ascomycota</taxon>
        <taxon>Pezizomycotina</taxon>
        <taxon>Sordariomycetes</taxon>
        <taxon>Hypocreomycetidae</taxon>
        <taxon>Hypocreales</taxon>
        <taxon>Nectriaceae</taxon>
        <taxon>Fusarium</taxon>
        <taxon>Fusarium fujikuroi species complex</taxon>
    </lineage>
</organism>
<feature type="compositionally biased region" description="Basic and acidic residues" evidence="1">
    <location>
        <begin position="1"/>
        <end position="11"/>
    </location>
</feature>
<evidence type="ECO:0000313" key="2">
    <source>
        <dbReference type="EMBL" id="KAF5661601.1"/>
    </source>
</evidence>
<feature type="region of interest" description="Disordered" evidence="1">
    <location>
        <begin position="1"/>
        <end position="41"/>
    </location>
</feature>
<protein>
    <submittedName>
        <fullName evidence="2">Uncharacterized protein</fullName>
    </submittedName>
</protein>
<dbReference type="Proteomes" id="UP000572754">
    <property type="component" value="Unassembled WGS sequence"/>
</dbReference>
<dbReference type="EMBL" id="JAAQPE010000483">
    <property type="protein sequence ID" value="KAF5661601.1"/>
    <property type="molecule type" value="Genomic_DNA"/>
</dbReference>
<name>A0A8H5SYZ1_FUSCI</name>
<proteinExistence type="predicted"/>
<reference evidence="2 3" key="2">
    <citation type="submission" date="2020-05" db="EMBL/GenBank/DDBJ databases">
        <title>Identification and distribution of gene clusters putatively required for synthesis of sphingolipid metabolism inhibitors in phylogenetically diverse species of the filamentous fungus Fusarium.</title>
        <authorList>
            <person name="Kim H.-S."/>
            <person name="Busman M."/>
            <person name="Brown D.W."/>
            <person name="Divon H."/>
            <person name="Uhlig S."/>
            <person name="Proctor R.H."/>
        </authorList>
    </citation>
    <scope>NUCLEOTIDE SEQUENCE [LARGE SCALE GENOMIC DNA]</scope>
    <source>
        <strain evidence="2 3">NRRL 25331</strain>
    </source>
</reference>
<evidence type="ECO:0000256" key="1">
    <source>
        <dbReference type="SAM" id="MobiDB-lite"/>
    </source>
</evidence>